<sequence>MTFNEEAWRLEHQKREIRLFLSEMKRIEREQGRILEKEGWLYKETAERTVIFTFGEVTLVRRCYIKKGVRRYPVDEYLELEPYSRISKYLLYKLATTVVDLPCRKAALHFKELLYLNITKDMVAKARKHATRLYAEKEEYRFFKEEEMIDKIKIKVLHIEGDGVLISTPDAENEVSKTDFAHFIIHEGVEMEYGKRGKTINKHEIWSDNNKDARDQVLDYLHNYYDISRDTLIITNSDMGHGYTPYVFEEIVKAFHCRHEHFWDRYHLNRMISDMMKNFPSVLEEKLFSAIEKYSKKSARTVLDTAESYIEEDDLDFEEKFKKFKNKLLNNFSYTKLPEQRGLKSGGIGVLESNHTKLCYRMKKQGELKKNNRLVSNLRKEQKEYREKLTQEHQTLLNQEIQALRNQKTEDLEDLAFKFTQKIQNQGKEWTNQYLQTAEKSVKENFSAKKKDLEALNQDIFSAQRRIRVLDERLDRMETNQKTAKQKEFLQEGMLVLGTIIASIGTGLFIWAFVSALYSFGFHSIWEWQAATPEKNAPGIQQALAILLKSLLSIVFFLLGTAVMFTPLGIYHAFLKSIEYKYRGIKGWLNRVFLRK</sequence>
<reference evidence="3" key="1">
    <citation type="submission" date="2022-10" db="EMBL/GenBank/DDBJ databases">
        <title>Genome assembly of Lactococcus garvieae isolates from cricket gut.</title>
        <authorList>
            <person name="Luecke A.R."/>
            <person name="Brown A.M.V."/>
            <person name="Wakeman C.A."/>
        </authorList>
    </citation>
    <scope>NUCLEOTIDE SEQUENCE</scope>
    <source>
        <strain evidence="3">Alexii-11_2</strain>
    </source>
</reference>
<feature type="transmembrane region" description="Helical" evidence="2">
    <location>
        <begin position="551"/>
        <end position="574"/>
    </location>
</feature>
<keyword evidence="2" id="KW-0812">Transmembrane</keyword>
<dbReference type="AlphaFoldDB" id="A0AA46YTB6"/>
<evidence type="ECO:0000313" key="3">
    <source>
        <dbReference type="EMBL" id="UYT10331.1"/>
    </source>
</evidence>
<name>A0AA46YTB6_9LACT</name>
<keyword evidence="2" id="KW-0472">Membrane</keyword>
<accession>A0AA46YTB6</accession>
<feature type="coiled-coil region" evidence="1">
    <location>
        <begin position="453"/>
        <end position="487"/>
    </location>
</feature>
<keyword evidence="2" id="KW-1133">Transmembrane helix</keyword>
<evidence type="ECO:0000313" key="4">
    <source>
        <dbReference type="Proteomes" id="UP001164042"/>
    </source>
</evidence>
<organism evidence="3 4">
    <name type="scientific">Lactococcus garvieae</name>
    <dbReference type="NCBI Taxonomy" id="1363"/>
    <lineage>
        <taxon>Bacteria</taxon>
        <taxon>Bacillati</taxon>
        <taxon>Bacillota</taxon>
        <taxon>Bacilli</taxon>
        <taxon>Lactobacillales</taxon>
        <taxon>Streptococcaceae</taxon>
        <taxon>Lactococcus</taxon>
    </lineage>
</organism>
<evidence type="ECO:0000256" key="2">
    <source>
        <dbReference type="SAM" id="Phobius"/>
    </source>
</evidence>
<dbReference type="EMBL" id="CP109635">
    <property type="protein sequence ID" value="UYT10331.1"/>
    <property type="molecule type" value="Genomic_DNA"/>
</dbReference>
<gene>
    <name evidence="3" type="ORF">OF801_10385</name>
</gene>
<feature type="transmembrane region" description="Helical" evidence="2">
    <location>
        <begin position="495"/>
        <end position="518"/>
    </location>
</feature>
<proteinExistence type="predicted"/>
<evidence type="ECO:0000256" key="1">
    <source>
        <dbReference type="SAM" id="Coils"/>
    </source>
</evidence>
<keyword evidence="1" id="KW-0175">Coiled coil</keyword>
<protein>
    <submittedName>
        <fullName evidence="3">ISLre2 family transposase</fullName>
    </submittedName>
</protein>
<feature type="coiled-coil region" evidence="1">
    <location>
        <begin position="368"/>
        <end position="399"/>
    </location>
</feature>
<dbReference type="Proteomes" id="UP001164042">
    <property type="component" value="Chromosome"/>
</dbReference>